<keyword evidence="6" id="KW-1185">Reference proteome</keyword>
<dbReference type="InterPro" id="IPR042221">
    <property type="entry name" value="Leu/Phe-tRNA_Trfase_N"/>
</dbReference>
<comment type="similarity">
    <text evidence="4">Belongs to the L/F-transferase family.</text>
</comment>
<keyword evidence="2 4" id="KW-0808">Transferase</keyword>
<dbReference type="GO" id="GO:0030163">
    <property type="term" value="P:protein catabolic process"/>
    <property type="evidence" value="ECO:0007669"/>
    <property type="project" value="UniProtKB-UniRule"/>
</dbReference>
<name>A0A2S9XBL8_9BACT</name>
<dbReference type="InterPro" id="IPR042203">
    <property type="entry name" value="Leu/Phe-tRNA_Trfase_C"/>
</dbReference>
<protein>
    <recommendedName>
        <fullName evidence="4">Leucyl/phenylalanyl-tRNA--protein transferase</fullName>
        <ecNumber evidence="4">2.3.2.6</ecNumber>
    </recommendedName>
    <alternativeName>
        <fullName evidence="4">L/F-transferase</fullName>
    </alternativeName>
    <alternativeName>
        <fullName evidence="4">Leucyltransferase</fullName>
    </alternativeName>
    <alternativeName>
        <fullName evidence="4">Phenyalanyltransferase</fullName>
    </alternativeName>
</protein>
<evidence type="ECO:0000256" key="4">
    <source>
        <dbReference type="HAMAP-Rule" id="MF_00688"/>
    </source>
</evidence>
<gene>
    <name evidence="4 5" type="primary">aat</name>
    <name evidence="5" type="ORF">ENSA5_66600</name>
</gene>
<evidence type="ECO:0000256" key="3">
    <source>
        <dbReference type="ARBA" id="ARBA00023315"/>
    </source>
</evidence>
<comment type="caution">
    <text evidence="5">The sequence shown here is derived from an EMBL/GenBank/DDBJ whole genome shotgun (WGS) entry which is preliminary data.</text>
</comment>
<dbReference type="NCBIfam" id="TIGR00667">
    <property type="entry name" value="aat"/>
    <property type="match status" value="1"/>
</dbReference>
<comment type="function">
    <text evidence="4">Functions in the N-end rule pathway of protein degradation where it conjugates Leu, Phe and, less efficiently, Met from aminoacyl-tRNAs to the N-termini of proteins containing an N-terminal arginine or lysine.</text>
</comment>
<evidence type="ECO:0000256" key="1">
    <source>
        <dbReference type="ARBA" id="ARBA00022490"/>
    </source>
</evidence>
<proteinExistence type="inferred from homology"/>
<dbReference type="PANTHER" id="PTHR30098:SF2">
    <property type="entry name" value="LEUCYL_PHENYLALANYL-TRNA--PROTEIN TRANSFERASE"/>
    <property type="match status" value="1"/>
</dbReference>
<dbReference type="Pfam" id="PF03588">
    <property type="entry name" value="Leu_Phe_trans"/>
    <property type="match status" value="1"/>
</dbReference>
<keyword evidence="1 4" id="KW-0963">Cytoplasm</keyword>
<dbReference type="InterPro" id="IPR004616">
    <property type="entry name" value="Leu/Phe-tRNA_Trfase"/>
</dbReference>
<dbReference type="SUPFAM" id="SSF55729">
    <property type="entry name" value="Acyl-CoA N-acyltransferases (Nat)"/>
    <property type="match status" value="1"/>
</dbReference>
<dbReference type="PANTHER" id="PTHR30098">
    <property type="entry name" value="LEUCYL/PHENYLALANYL-TRNA--PROTEIN TRANSFERASE"/>
    <property type="match status" value="1"/>
</dbReference>
<comment type="catalytic activity">
    <reaction evidence="4">
        <text>N-terminal L-lysyl-[protein] + L-leucyl-tRNA(Leu) = N-terminal L-leucyl-L-lysyl-[protein] + tRNA(Leu) + H(+)</text>
        <dbReference type="Rhea" id="RHEA:12340"/>
        <dbReference type="Rhea" id="RHEA-COMP:9613"/>
        <dbReference type="Rhea" id="RHEA-COMP:9622"/>
        <dbReference type="Rhea" id="RHEA-COMP:12670"/>
        <dbReference type="Rhea" id="RHEA-COMP:12671"/>
        <dbReference type="ChEBI" id="CHEBI:15378"/>
        <dbReference type="ChEBI" id="CHEBI:65249"/>
        <dbReference type="ChEBI" id="CHEBI:78442"/>
        <dbReference type="ChEBI" id="CHEBI:78494"/>
        <dbReference type="ChEBI" id="CHEBI:133043"/>
        <dbReference type="EC" id="2.3.2.6"/>
    </reaction>
</comment>
<dbReference type="GO" id="GO:0005737">
    <property type="term" value="C:cytoplasm"/>
    <property type="evidence" value="ECO:0007669"/>
    <property type="project" value="UniProtKB-SubCell"/>
</dbReference>
<dbReference type="EMBL" id="PVNK01000290">
    <property type="protein sequence ID" value="PRP90248.1"/>
    <property type="molecule type" value="Genomic_DNA"/>
</dbReference>
<comment type="catalytic activity">
    <reaction evidence="4">
        <text>L-phenylalanyl-tRNA(Phe) + an N-terminal L-alpha-aminoacyl-[protein] = an N-terminal L-phenylalanyl-L-alpha-aminoacyl-[protein] + tRNA(Phe)</text>
        <dbReference type="Rhea" id="RHEA:43632"/>
        <dbReference type="Rhea" id="RHEA-COMP:9668"/>
        <dbReference type="Rhea" id="RHEA-COMP:9699"/>
        <dbReference type="Rhea" id="RHEA-COMP:10636"/>
        <dbReference type="Rhea" id="RHEA-COMP:10637"/>
        <dbReference type="ChEBI" id="CHEBI:78442"/>
        <dbReference type="ChEBI" id="CHEBI:78531"/>
        <dbReference type="ChEBI" id="CHEBI:78597"/>
        <dbReference type="ChEBI" id="CHEBI:83561"/>
        <dbReference type="EC" id="2.3.2.6"/>
    </reaction>
</comment>
<dbReference type="Proteomes" id="UP000237968">
    <property type="component" value="Unassembled WGS sequence"/>
</dbReference>
<dbReference type="GO" id="GO:0008914">
    <property type="term" value="F:leucyl-tRNA--protein transferase activity"/>
    <property type="evidence" value="ECO:0007669"/>
    <property type="project" value="UniProtKB-UniRule"/>
</dbReference>
<evidence type="ECO:0000313" key="5">
    <source>
        <dbReference type="EMBL" id="PRP90248.1"/>
    </source>
</evidence>
<dbReference type="FunFam" id="3.40.630.70:FF:000001">
    <property type="entry name" value="Leucyl/phenylalanyl-tRNA--protein transferase"/>
    <property type="match status" value="1"/>
</dbReference>
<dbReference type="Gene3D" id="3.30.70.3550">
    <property type="entry name" value="Leucyl/phenylalanyl-tRNA-protein transferase, N-terminal domain"/>
    <property type="match status" value="1"/>
</dbReference>
<evidence type="ECO:0000256" key="2">
    <source>
        <dbReference type="ARBA" id="ARBA00022679"/>
    </source>
</evidence>
<dbReference type="AlphaFoldDB" id="A0A2S9XBL8"/>
<dbReference type="EC" id="2.3.2.6" evidence="4"/>
<reference evidence="5 6" key="1">
    <citation type="submission" date="2018-03" db="EMBL/GenBank/DDBJ databases">
        <title>Draft Genome Sequences of the Obligatory Marine Myxobacteria Enhygromyxa salina SWB005.</title>
        <authorList>
            <person name="Poehlein A."/>
            <person name="Moghaddam J.A."/>
            <person name="Harms H."/>
            <person name="Alanjari M."/>
            <person name="Koenig G.M."/>
            <person name="Daniel R."/>
            <person name="Schaeberle T.F."/>
        </authorList>
    </citation>
    <scope>NUCLEOTIDE SEQUENCE [LARGE SCALE GENOMIC DNA]</scope>
    <source>
        <strain evidence="5 6">SWB005</strain>
    </source>
</reference>
<sequence length="240" mass="27408">MPIRLIRGDQALPDPEDADARGLVAVGGDLRPERLLDAYRRGIFPWYGEGLPILWHSPDPRFVLEPRRLRVNRSLRKSIRRQPYRLSFDTSFDQVIRRCAEVPRADQDGTWITQDMIAAYEQLFARGHAHCVEAWQGERLVGGLYGVAVGAVFCGESMFALAPDASKIAFVHLVRQLERWGFELIDCQVYTEHLERFGAVEWPRERFLSTLRVLRAHEVGPRSPWVYDPEIAKTPEGGAS</sequence>
<dbReference type="InterPro" id="IPR016181">
    <property type="entry name" value="Acyl_CoA_acyltransferase"/>
</dbReference>
<evidence type="ECO:0000313" key="6">
    <source>
        <dbReference type="Proteomes" id="UP000237968"/>
    </source>
</evidence>
<dbReference type="RefSeq" id="WP_181198430.1">
    <property type="nucleotide sequence ID" value="NZ_PVNK01000290.1"/>
</dbReference>
<organism evidence="5 6">
    <name type="scientific">Enhygromyxa salina</name>
    <dbReference type="NCBI Taxonomy" id="215803"/>
    <lineage>
        <taxon>Bacteria</taxon>
        <taxon>Pseudomonadati</taxon>
        <taxon>Myxococcota</taxon>
        <taxon>Polyangia</taxon>
        <taxon>Nannocystales</taxon>
        <taxon>Nannocystaceae</taxon>
        <taxon>Enhygromyxa</taxon>
    </lineage>
</organism>
<dbReference type="HAMAP" id="MF_00688">
    <property type="entry name" value="Leu_Phe_trans"/>
    <property type="match status" value="1"/>
</dbReference>
<comment type="catalytic activity">
    <reaction evidence="4">
        <text>N-terminal L-arginyl-[protein] + L-leucyl-tRNA(Leu) = N-terminal L-leucyl-L-arginyl-[protein] + tRNA(Leu) + H(+)</text>
        <dbReference type="Rhea" id="RHEA:50416"/>
        <dbReference type="Rhea" id="RHEA-COMP:9613"/>
        <dbReference type="Rhea" id="RHEA-COMP:9622"/>
        <dbReference type="Rhea" id="RHEA-COMP:12672"/>
        <dbReference type="Rhea" id="RHEA-COMP:12673"/>
        <dbReference type="ChEBI" id="CHEBI:15378"/>
        <dbReference type="ChEBI" id="CHEBI:64719"/>
        <dbReference type="ChEBI" id="CHEBI:78442"/>
        <dbReference type="ChEBI" id="CHEBI:78494"/>
        <dbReference type="ChEBI" id="CHEBI:133044"/>
        <dbReference type="EC" id="2.3.2.6"/>
    </reaction>
</comment>
<accession>A0A2S9XBL8</accession>
<keyword evidence="3 4" id="KW-0012">Acyltransferase</keyword>
<dbReference type="Gene3D" id="3.40.630.70">
    <property type="entry name" value="Leucyl/phenylalanyl-tRNA-protein transferase, C-terminal domain"/>
    <property type="match status" value="1"/>
</dbReference>
<comment type="subcellular location">
    <subcellularLocation>
        <location evidence="4">Cytoplasm</location>
    </subcellularLocation>
</comment>